<dbReference type="RefSeq" id="WP_327164736.1">
    <property type="nucleotide sequence ID" value="NZ_CP108062.1"/>
</dbReference>
<dbReference type="EMBL" id="CP108188">
    <property type="protein sequence ID" value="WTR69550.1"/>
    <property type="molecule type" value="Genomic_DNA"/>
</dbReference>
<dbReference type="PRINTS" id="PR00038">
    <property type="entry name" value="HTHLUXR"/>
</dbReference>
<evidence type="ECO:0000259" key="4">
    <source>
        <dbReference type="PROSITE" id="PS50043"/>
    </source>
</evidence>
<protein>
    <submittedName>
        <fullName evidence="5">DUF2791 family P-loop domain-containing protein</fullName>
    </submittedName>
</protein>
<keyword evidence="1" id="KW-0547">Nucleotide-binding</keyword>
<evidence type="ECO:0000256" key="3">
    <source>
        <dbReference type="SAM" id="MobiDB-lite"/>
    </source>
</evidence>
<dbReference type="Gene3D" id="1.25.40.10">
    <property type="entry name" value="Tetratricopeptide repeat domain"/>
    <property type="match status" value="1"/>
</dbReference>
<dbReference type="Proteomes" id="UP001622594">
    <property type="component" value="Chromosome"/>
</dbReference>
<dbReference type="PANTHER" id="PTHR16305">
    <property type="entry name" value="TESTICULAR SOLUBLE ADENYLYL CYCLASE"/>
    <property type="match status" value="1"/>
</dbReference>
<dbReference type="SUPFAM" id="SSF46894">
    <property type="entry name" value="C-terminal effector domain of the bipartite response regulators"/>
    <property type="match status" value="1"/>
</dbReference>
<keyword evidence="6" id="KW-1185">Reference proteome</keyword>
<dbReference type="Gene3D" id="1.10.10.10">
    <property type="entry name" value="Winged helix-like DNA-binding domain superfamily/Winged helix DNA-binding domain"/>
    <property type="match status" value="1"/>
</dbReference>
<dbReference type="SMART" id="SM00421">
    <property type="entry name" value="HTH_LUXR"/>
    <property type="match status" value="1"/>
</dbReference>
<dbReference type="Pfam" id="PF00196">
    <property type="entry name" value="GerE"/>
    <property type="match status" value="1"/>
</dbReference>
<dbReference type="PROSITE" id="PS50043">
    <property type="entry name" value="HTH_LUXR_2"/>
    <property type="match status" value="1"/>
</dbReference>
<reference evidence="5 6" key="1">
    <citation type="submission" date="2022-10" db="EMBL/GenBank/DDBJ databases">
        <title>The complete genomes of actinobacterial strains from the NBC collection.</title>
        <authorList>
            <person name="Joergensen T.S."/>
            <person name="Alvarez Arevalo M."/>
            <person name="Sterndorff E.B."/>
            <person name="Faurdal D."/>
            <person name="Vuksanovic O."/>
            <person name="Mourched A.-S."/>
            <person name="Charusanti P."/>
            <person name="Shaw S."/>
            <person name="Blin K."/>
            <person name="Weber T."/>
        </authorList>
    </citation>
    <scope>NUCLEOTIDE SEQUENCE [LARGE SCALE GENOMIC DNA]</scope>
    <source>
        <strain evidence="5 6">NBC_00123</strain>
    </source>
</reference>
<feature type="region of interest" description="Disordered" evidence="3">
    <location>
        <begin position="868"/>
        <end position="890"/>
    </location>
</feature>
<feature type="compositionally biased region" description="Basic and acidic residues" evidence="3">
    <location>
        <begin position="868"/>
        <end position="882"/>
    </location>
</feature>
<gene>
    <name evidence="5" type="ORF">OG814_09890</name>
</gene>
<dbReference type="CDD" id="cd06170">
    <property type="entry name" value="LuxR_C_like"/>
    <property type="match status" value="1"/>
</dbReference>
<dbReference type="SUPFAM" id="SSF52540">
    <property type="entry name" value="P-loop containing nucleoside triphosphate hydrolases"/>
    <property type="match status" value="1"/>
</dbReference>
<dbReference type="InterPro" id="IPR027417">
    <property type="entry name" value="P-loop_NTPase"/>
</dbReference>
<dbReference type="InterPro" id="IPR036388">
    <property type="entry name" value="WH-like_DNA-bd_sf"/>
</dbReference>
<evidence type="ECO:0000313" key="5">
    <source>
        <dbReference type="EMBL" id="WTR69550.1"/>
    </source>
</evidence>
<proteinExistence type="predicted"/>
<evidence type="ECO:0000256" key="1">
    <source>
        <dbReference type="ARBA" id="ARBA00022741"/>
    </source>
</evidence>
<dbReference type="PANTHER" id="PTHR16305:SF35">
    <property type="entry name" value="TRANSCRIPTIONAL ACTIVATOR DOMAIN"/>
    <property type="match status" value="1"/>
</dbReference>
<keyword evidence="2" id="KW-0067">ATP-binding</keyword>
<dbReference type="InterPro" id="IPR011990">
    <property type="entry name" value="TPR-like_helical_dom_sf"/>
</dbReference>
<feature type="region of interest" description="Disordered" evidence="3">
    <location>
        <begin position="952"/>
        <end position="981"/>
    </location>
</feature>
<feature type="domain" description="HTH luxR-type" evidence="4">
    <location>
        <begin position="879"/>
        <end position="944"/>
    </location>
</feature>
<dbReference type="InterPro" id="IPR041664">
    <property type="entry name" value="AAA_16"/>
</dbReference>
<name>A0ABZ1L9M3_9ACTN</name>
<sequence>MPKELFGRIEEAKTITEILDAARAGAGAVALVEGIIGTGKTSLLRWAEHTARDQGMTVLSATASPTEQSFPLGVVHQLLGTLPETANGWDRAFAAYGTPRDGAPAEPDYPLLAELCAGVGRAARRTPILLTVDSVQHVDRPSLLWLGFLSRRLENLPIVLLATKRCGEPASDQHLLVEFMEGLRPDRHIHLNDLSPSAALDLATSLCGHHHGHEAVDALVAGTGGNPYLLTEQIRTGPTGFFGPLVPAGPTLHSAPFAPTGTNHPDGAGRSAGARGDRTAGDPPDEQLRLQAVKERILCMLRRIDPYGLEIARAASILCGPVDAALLADLCGVPTEDACRCLGRLTESGLLCPDDMKFRHPLLAGLLYQDIPCAERAELHRLAARRMRHRGAPGEDVAAHLLRSHRLDEPWMAQLLMDVAQGVVEHDPAGARRLIEKAVLHGVPEEQEDRAEALRIQALSGLDLPAAARAMTAHTATDAGPAERIRHAVRLSDLLLRLDDTTGALDVLEEARRETTGTLDPTAAARLREAVAQVRLHDGGHHPGEDDRLLRVLLLRTAAGDSAPAARRIADRLLSVPRAPYGSARWYQALLAQLWAGEVEEARRHIDTEVGLARADGTTTRIAEALAVRGLVQLHRGQLARAEDDAREALDLLTRIRAGRFHVGPLARSVLIDVAMERDDVAAADALLDDDLLLPGDRPVTWWRLHLLHSAGRALGRLGEARRGLVLLAHCEEELARRGIVNPAILPWRSTRAALQLACRNVPAARRAAHEETALAHRWGAPVALGRALVAEAAASSGREALRLADRAVELLEPTPAPLLFAHALYAAGRAHRQSGTARRSRELLHRANEVGISLGADGLVEAVQRELRDAGGRPDPRKDSTESLLTPTERQVSELAARGLSNRDIARLLQVSLRNVESHLTHSYRKLRISGRHELDRFFAADEPPVPAPVLLYQPRPTLTSAPAAGPATARSVPPGSRTA</sequence>
<feature type="compositionally biased region" description="Basic and acidic residues" evidence="3">
    <location>
        <begin position="275"/>
        <end position="285"/>
    </location>
</feature>
<accession>A0ABZ1L9M3</accession>
<dbReference type="InterPro" id="IPR016032">
    <property type="entry name" value="Sig_transdc_resp-reg_C-effctor"/>
</dbReference>
<organism evidence="5 6">
    <name type="scientific">Streptomyces zaomyceticus</name>
    <dbReference type="NCBI Taxonomy" id="68286"/>
    <lineage>
        <taxon>Bacteria</taxon>
        <taxon>Bacillati</taxon>
        <taxon>Actinomycetota</taxon>
        <taxon>Actinomycetes</taxon>
        <taxon>Kitasatosporales</taxon>
        <taxon>Streptomycetaceae</taxon>
        <taxon>Streptomyces</taxon>
    </lineage>
</organism>
<dbReference type="PROSITE" id="PS00622">
    <property type="entry name" value="HTH_LUXR_1"/>
    <property type="match status" value="1"/>
</dbReference>
<evidence type="ECO:0000256" key="2">
    <source>
        <dbReference type="ARBA" id="ARBA00022840"/>
    </source>
</evidence>
<dbReference type="Pfam" id="PF13191">
    <property type="entry name" value="AAA_16"/>
    <property type="match status" value="1"/>
</dbReference>
<dbReference type="InterPro" id="IPR000792">
    <property type="entry name" value="Tscrpt_reg_LuxR_C"/>
</dbReference>
<feature type="region of interest" description="Disordered" evidence="3">
    <location>
        <begin position="257"/>
        <end position="285"/>
    </location>
</feature>
<evidence type="ECO:0000313" key="6">
    <source>
        <dbReference type="Proteomes" id="UP001622594"/>
    </source>
</evidence>